<dbReference type="STRING" id="38772.ENSGAGP00000016005"/>
<keyword evidence="3" id="KW-1185">Reference proteome</keyword>
<proteinExistence type="predicted"/>
<dbReference type="AlphaFoldDB" id="A0A452HM49"/>
<sequence>MNALYGATSMCLACEPRMPALPRAEPPSRGTGPQYFTFDPLPAVSQTPPRRNPTRGRKRLRKVLYPPVVKRYYPAKERSQAKRLLFILLTIIFYQVYNADEDLALGPEPGIPDHSVESEGSRCEPPLSEMLPMPLEVPEVANATSLHGGHEAAESTLEISQFLEQNPAAF</sequence>
<dbReference type="GO" id="GO:0043066">
    <property type="term" value="P:negative regulation of apoptotic process"/>
    <property type="evidence" value="ECO:0007669"/>
    <property type="project" value="InterPro"/>
</dbReference>
<reference evidence="2" key="2">
    <citation type="submission" date="2025-08" db="UniProtKB">
        <authorList>
            <consortium name="Ensembl"/>
        </authorList>
    </citation>
    <scope>IDENTIFICATION</scope>
</reference>
<organism evidence="2 3">
    <name type="scientific">Gopherus agassizii</name>
    <name type="common">Agassiz's desert tortoise</name>
    <dbReference type="NCBI Taxonomy" id="38772"/>
    <lineage>
        <taxon>Eukaryota</taxon>
        <taxon>Metazoa</taxon>
        <taxon>Chordata</taxon>
        <taxon>Craniata</taxon>
        <taxon>Vertebrata</taxon>
        <taxon>Euteleostomi</taxon>
        <taxon>Archelosauria</taxon>
        <taxon>Testudinata</taxon>
        <taxon>Testudines</taxon>
        <taxon>Cryptodira</taxon>
        <taxon>Durocryptodira</taxon>
        <taxon>Testudinoidea</taxon>
        <taxon>Testudinidae</taxon>
        <taxon>Gopherus</taxon>
    </lineage>
</organism>
<dbReference type="InterPro" id="IPR024829">
    <property type="entry name" value="IEX-1"/>
</dbReference>
<dbReference type="GO" id="GO:0005634">
    <property type="term" value="C:nucleus"/>
    <property type="evidence" value="ECO:0007669"/>
    <property type="project" value="TreeGrafter"/>
</dbReference>
<name>A0A452HM49_9SAUR</name>
<dbReference type="GO" id="GO:0006974">
    <property type="term" value="P:DNA damage response"/>
    <property type="evidence" value="ECO:0007669"/>
    <property type="project" value="TreeGrafter"/>
</dbReference>
<dbReference type="PANTHER" id="PTHR16915">
    <property type="entry name" value="IMMEDIATE EARLY RESPONSE 3"/>
    <property type="match status" value="1"/>
</dbReference>
<feature type="region of interest" description="Disordered" evidence="1">
    <location>
        <begin position="22"/>
        <end position="58"/>
    </location>
</feature>
<evidence type="ECO:0000313" key="3">
    <source>
        <dbReference type="Proteomes" id="UP000291020"/>
    </source>
</evidence>
<reference evidence="2" key="3">
    <citation type="submission" date="2025-09" db="UniProtKB">
        <authorList>
            <consortium name="Ensembl"/>
        </authorList>
    </citation>
    <scope>IDENTIFICATION</scope>
</reference>
<evidence type="ECO:0000313" key="2">
    <source>
        <dbReference type="Ensembl" id="ENSGAGP00000016005.1"/>
    </source>
</evidence>
<evidence type="ECO:0000256" key="1">
    <source>
        <dbReference type="SAM" id="MobiDB-lite"/>
    </source>
</evidence>
<dbReference type="PANTHER" id="PTHR16915:SF0">
    <property type="entry name" value="RADIATION-INDUCIBLE IMMEDIATE-EARLY GENE IEX-1"/>
    <property type="match status" value="1"/>
</dbReference>
<dbReference type="PRINTS" id="PR02100">
    <property type="entry name" value="GENEIEX1"/>
</dbReference>
<evidence type="ECO:0008006" key="4">
    <source>
        <dbReference type="Google" id="ProtNLM"/>
    </source>
</evidence>
<dbReference type="Ensembl" id="ENSGAGT00000018284.1">
    <property type="protein sequence ID" value="ENSGAGP00000016005.1"/>
    <property type="gene ID" value="ENSGAGG00000012036.1"/>
</dbReference>
<protein>
    <recommendedName>
        <fullName evidence="4">Immediate early response 3</fullName>
    </recommendedName>
</protein>
<feature type="region of interest" description="Disordered" evidence="1">
    <location>
        <begin position="108"/>
        <end position="127"/>
    </location>
</feature>
<reference evidence="3" key="1">
    <citation type="journal article" date="2017" name="PLoS ONE">
        <title>The Agassiz's desert tortoise genome provides a resource for the conservation of a threatened species.</title>
        <authorList>
            <person name="Tollis M."/>
            <person name="DeNardo D.F."/>
            <person name="Cornelius J.A."/>
            <person name="Dolby G.A."/>
            <person name="Edwards T."/>
            <person name="Henen B.T."/>
            <person name="Karl A.E."/>
            <person name="Murphy R.W."/>
            <person name="Kusumi K."/>
        </authorList>
    </citation>
    <scope>NUCLEOTIDE SEQUENCE [LARGE SCALE GENOMIC DNA]</scope>
</reference>
<dbReference type="Proteomes" id="UP000291020">
    <property type="component" value="Unassembled WGS sequence"/>
</dbReference>
<accession>A0A452HM49</accession>